<dbReference type="AlphaFoldDB" id="A0A3N2RGL5"/>
<protein>
    <submittedName>
        <fullName evidence="1">Uncharacterized protein</fullName>
    </submittedName>
</protein>
<dbReference type="Pfam" id="PF18944">
    <property type="entry name" value="DUF5691"/>
    <property type="match status" value="1"/>
</dbReference>
<dbReference type="Proteomes" id="UP000275910">
    <property type="component" value="Unassembled WGS sequence"/>
</dbReference>
<sequence length="522" mass="56282">MSANLANAGGDWIKPALVGIDGARATPFPAPVGEWLEQLDGDDALTRYARGAAAMAACRLAAVDIAPAAAEPPPAAPDDARMIGEGEPLAPALAAIFRGDSERLHHEACQRLAALGRALPAAALASALDAGRQRARLRPALLPVLGERGLWLARLNPDWRYADRGAAGAGENAAGEGAAGEGGPADSAAEIARLWQEGSFEQRLALFARIRAAEPARAREMLQAQLGELPAKERAAFVAEFDAGLGADDEALLAGLLKDRGREVRRLAAGLLARLPQSAHAQRLAAWLAPLLTQERVLLVKRWTLDAPQAADPEWAAAAIDAARPQHDALGERAWWLYQLARQVPLRWWCERTGMDAVALLAWAGKSDWKQALYRGWIERIHRDDGDWAQAMLDAPGRAFGAHHGELLALLPPAQRVRHWPRSFAELCRSGRLDEVLGSCAPGQWLPLEYSRLVGDGLQQAGDTLRQDWSLRQNAQSLLEALHPQALLGWQAPPRAPDDTPALADCLAGLERTAQLRRLLHA</sequence>
<organism evidence="1 2">
    <name type="scientific">Lysobacter enzymogenes</name>
    <dbReference type="NCBI Taxonomy" id="69"/>
    <lineage>
        <taxon>Bacteria</taxon>
        <taxon>Pseudomonadati</taxon>
        <taxon>Pseudomonadota</taxon>
        <taxon>Gammaproteobacteria</taxon>
        <taxon>Lysobacterales</taxon>
        <taxon>Lysobacteraceae</taxon>
        <taxon>Lysobacter</taxon>
    </lineage>
</organism>
<evidence type="ECO:0000313" key="2">
    <source>
        <dbReference type="Proteomes" id="UP000275910"/>
    </source>
</evidence>
<name>A0A3N2RGL5_LYSEN</name>
<evidence type="ECO:0000313" key="1">
    <source>
        <dbReference type="EMBL" id="ROU06534.1"/>
    </source>
</evidence>
<reference evidence="1 2" key="1">
    <citation type="submission" date="2018-10" db="EMBL/GenBank/DDBJ databases">
        <title>The genome of Lysobacter enzymogenes OH11.</title>
        <authorList>
            <person name="Liu F."/>
            <person name="Zhao Y."/>
            <person name="Qian G."/>
            <person name="Chen Y."/>
            <person name="Xu H."/>
        </authorList>
    </citation>
    <scope>NUCLEOTIDE SEQUENCE [LARGE SCALE GENOMIC DNA]</scope>
    <source>
        <strain evidence="1 2">OH11</strain>
    </source>
</reference>
<dbReference type="EMBL" id="RCTY01000033">
    <property type="protein sequence ID" value="ROU06534.1"/>
    <property type="molecule type" value="Genomic_DNA"/>
</dbReference>
<dbReference type="InterPro" id="IPR043746">
    <property type="entry name" value="DUF5691"/>
</dbReference>
<proteinExistence type="predicted"/>
<gene>
    <name evidence="1" type="ORF">D9T17_13875</name>
</gene>
<comment type="caution">
    <text evidence="1">The sequence shown here is derived from an EMBL/GenBank/DDBJ whole genome shotgun (WGS) entry which is preliminary data.</text>
</comment>
<dbReference type="RefSeq" id="WP_123647962.1">
    <property type="nucleotide sequence ID" value="NZ_RCTY01000033.1"/>
</dbReference>
<accession>A0A3N2RGL5</accession>